<organism evidence="2 3">
    <name type="scientific">Escherichia coli</name>
    <dbReference type="NCBI Taxonomy" id="562"/>
    <lineage>
        <taxon>Bacteria</taxon>
        <taxon>Pseudomonadati</taxon>
        <taxon>Pseudomonadota</taxon>
        <taxon>Gammaproteobacteria</taxon>
        <taxon>Enterobacterales</taxon>
        <taxon>Enterobacteriaceae</taxon>
        <taxon>Escherichia</taxon>
    </lineage>
</organism>
<evidence type="ECO:0000313" key="3">
    <source>
        <dbReference type="Proteomes" id="UP001208624"/>
    </source>
</evidence>
<dbReference type="AlphaFoldDB" id="A0AAP3A4Y4"/>
<feature type="non-terminal residue" evidence="2">
    <location>
        <position position="82"/>
    </location>
</feature>
<comment type="caution">
    <text evidence="2">The sequence shown here is derived from an EMBL/GenBank/DDBJ whole genome shotgun (WGS) entry which is preliminary data.</text>
</comment>
<dbReference type="EMBL" id="JAOVKC010001481">
    <property type="protein sequence ID" value="MCV5626356.1"/>
    <property type="molecule type" value="Genomic_DNA"/>
</dbReference>
<reference evidence="2" key="1">
    <citation type="submission" date="2023-06" db="EMBL/GenBank/DDBJ databases">
        <title>Deciphering the underlying mechanisms mediating the transmission of blaNDM gene from human to animals in China.</title>
        <authorList>
            <person name="Chen K."/>
            <person name="Chen S."/>
        </authorList>
    </citation>
    <scope>NUCLEOTIDE SEQUENCE</scope>
    <source>
        <strain evidence="2">1199</strain>
    </source>
</reference>
<keyword evidence="1" id="KW-0472">Membrane</keyword>
<name>A0AAP3A4Y4_ECOLX</name>
<dbReference type="Proteomes" id="UP001208624">
    <property type="component" value="Unassembled WGS sequence"/>
</dbReference>
<keyword evidence="1" id="KW-0812">Transmembrane</keyword>
<gene>
    <name evidence="2" type="ORF">OFN31_32515</name>
</gene>
<evidence type="ECO:0000256" key="1">
    <source>
        <dbReference type="SAM" id="Phobius"/>
    </source>
</evidence>
<feature type="transmembrane region" description="Helical" evidence="1">
    <location>
        <begin position="30"/>
        <end position="47"/>
    </location>
</feature>
<proteinExistence type="predicted"/>
<evidence type="ECO:0000313" key="2">
    <source>
        <dbReference type="EMBL" id="MCV5626356.1"/>
    </source>
</evidence>
<keyword evidence="1" id="KW-1133">Transmembrane helix</keyword>
<feature type="non-terminal residue" evidence="2">
    <location>
        <position position="1"/>
    </location>
</feature>
<accession>A0AAP3A4Y4</accession>
<sequence>PRAQHILNFYKFVPHVKGALAGQPIELMDWHVFILINIFGFVIPLVNEETGEVVMRSDGSGRPVMVRRFRTAYNEVARKNAK</sequence>
<protein>
    <submittedName>
        <fullName evidence="2">Uncharacterized protein</fullName>
    </submittedName>
</protein>